<dbReference type="SUPFAM" id="SSF53335">
    <property type="entry name" value="S-adenosyl-L-methionine-dependent methyltransferases"/>
    <property type="match status" value="1"/>
</dbReference>
<sequence>DDDLETVLTILKNNKISPCSLLELGVGTGLMADFMTSHGYMCCGVDSSPEMLAKARQRNDNIRLLLSDMLTVDLKEKFSLILCVFDTINHLASLADWESLFEVVLRHMTPDGTFLFDFNTETKLQMLANVGRLYESRGNSFALFRFKDLGEGKLEWDVSYHQLRNNFYCVTRSIIMERAYHYTIILDALSKKFGKISCYNDAGQIVGNAD</sequence>
<feature type="non-terminal residue" evidence="2">
    <location>
        <position position="1"/>
    </location>
</feature>
<comment type="caution">
    <text evidence="2">The sequence shown here is derived from an EMBL/GenBank/DDBJ whole genome shotgun (WGS) entry which is preliminary data.</text>
</comment>
<protein>
    <submittedName>
        <fullName evidence="2">9217_t:CDS:1</fullName>
    </submittedName>
</protein>
<dbReference type="AlphaFoldDB" id="A0A9N9PET3"/>
<gene>
    <name evidence="2" type="ORF">RFULGI_LOCUS18620</name>
</gene>
<feature type="domain" description="Methyltransferase" evidence="1">
    <location>
        <begin position="22"/>
        <end position="112"/>
    </location>
</feature>
<name>A0A9N9PET3_9GLOM</name>
<dbReference type="InterPro" id="IPR029063">
    <property type="entry name" value="SAM-dependent_MTases_sf"/>
</dbReference>
<evidence type="ECO:0000259" key="1">
    <source>
        <dbReference type="Pfam" id="PF13649"/>
    </source>
</evidence>
<feature type="non-terminal residue" evidence="2">
    <location>
        <position position="210"/>
    </location>
</feature>
<organism evidence="2 3">
    <name type="scientific">Racocetra fulgida</name>
    <dbReference type="NCBI Taxonomy" id="60492"/>
    <lineage>
        <taxon>Eukaryota</taxon>
        <taxon>Fungi</taxon>
        <taxon>Fungi incertae sedis</taxon>
        <taxon>Mucoromycota</taxon>
        <taxon>Glomeromycotina</taxon>
        <taxon>Glomeromycetes</taxon>
        <taxon>Diversisporales</taxon>
        <taxon>Gigasporaceae</taxon>
        <taxon>Racocetra</taxon>
    </lineage>
</organism>
<dbReference type="EMBL" id="CAJVPZ010083156">
    <property type="protein sequence ID" value="CAG8809720.1"/>
    <property type="molecule type" value="Genomic_DNA"/>
</dbReference>
<accession>A0A9N9PET3</accession>
<dbReference type="Proteomes" id="UP000789396">
    <property type="component" value="Unassembled WGS sequence"/>
</dbReference>
<dbReference type="Gene3D" id="3.40.50.150">
    <property type="entry name" value="Vaccinia Virus protein VP39"/>
    <property type="match status" value="1"/>
</dbReference>
<dbReference type="InterPro" id="IPR041698">
    <property type="entry name" value="Methyltransf_25"/>
</dbReference>
<dbReference type="CDD" id="cd02440">
    <property type="entry name" value="AdoMet_MTases"/>
    <property type="match status" value="1"/>
</dbReference>
<evidence type="ECO:0000313" key="3">
    <source>
        <dbReference type="Proteomes" id="UP000789396"/>
    </source>
</evidence>
<keyword evidence="3" id="KW-1185">Reference proteome</keyword>
<reference evidence="2" key="1">
    <citation type="submission" date="2021-06" db="EMBL/GenBank/DDBJ databases">
        <authorList>
            <person name="Kallberg Y."/>
            <person name="Tangrot J."/>
            <person name="Rosling A."/>
        </authorList>
    </citation>
    <scope>NUCLEOTIDE SEQUENCE</scope>
    <source>
        <strain evidence="2">IN212</strain>
    </source>
</reference>
<evidence type="ECO:0000313" key="2">
    <source>
        <dbReference type="EMBL" id="CAG8809720.1"/>
    </source>
</evidence>
<dbReference type="Gene3D" id="2.20.25.110">
    <property type="entry name" value="S-adenosyl-L-methionine-dependent methyltransferases"/>
    <property type="match status" value="1"/>
</dbReference>
<dbReference type="OrthoDB" id="66144at2759"/>
<proteinExistence type="predicted"/>
<dbReference type="Pfam" id="PF13649">
    <property type="entry name" value="Methyltransf_25"/>
    <property type="match status" value="1"/>
</dbReference>